<gene>
    <name evidence="2" type="ORF">SAMN02745728_01440</name>
</gene>
<sequence length="859" mass="96821">MGLFSFLKKIFSQKKTPAIEAVKDEQKFAARFHRFKLFLNAHLEISSVAMELEERLCNNAPYGMPFIRSCASRLSSSVMQCLIHLNALSKDRYKKLNQPFDVLKIEVQNILKSAVIVVEGPFLLSLDEITEAHSDKAMPLVNPDLTNMAKIAKDEPELFTKGFVLTSAAWQSFMAFNDLQSEIDRTIQISRDDLQLYEAACASIKDRMAAAPLPPEIEEAIERELSEVYHSLAAPGQALLVQCRPVLQEHNALFLPEQLIAYTPDLETAKKACINAFKTAMSFAFRPQSSAYRLKRGIRHRGMPFCVIFRRIDTESARGDIVIRPNISEKTQITIHIKRSFTEIGKNKDTKIIKDTEGLSIDLQKSLLEAGEKISHYLTEDSVAFWALSRTGQVSFLSFSSCIKPEELSPHLNQVIPQPAWDTLNSSPYPGIGRAWGFGNSKRVGRQVNFKDITAKAVLVRNITDAINFPLGAILVMERAAQQWSFMLEFASAVIVKQASPNGYFSAMARLLQKPLFICDEEPSLFDAILSLNEMPYLHIDFEQELVQEIVLSAEEAESVVEYLMIPNSPMHELAISLGALALPVHLPLDPDNPDFTVANCKSYIDISLYVRAKIMQEMLRYGTDRKSSYNTAKQLTTYVPKQFWVVDLNDGFKEQIKGQYVNINQIVSKPLHALWEGIEAVPWDGPPPVSAKGLMSIVFEATINPNLDPAQQSSVYTEKNYFMITKDYCNMSSRFGFHYLSLDALVGNREKENFVIFQFRGGATNKERRIMRVHFIADLLTPFGFNCDLSADSLTARIEGGTVEQLLPKLRVVGYLVMHTRQLDIIMGNSIALTEKRLKMLSHMELIEKGEQVITETA</sequence>
<protein>
    <submittedName>
        <fullName evidence="2">Pyruvate phosphate dikinase, PEP/pyruvate binding domain</fullName>
    </submittedName>
</protein>
<dbReference type="SUPFAM" id="SSF52009">
    <property type="entry name" value="Phosphohistidine domain"/>
    <property type="match status" value="1"/>
</dbReference>
<proteinExistence type="predicted"/>
<dbReference type="STRING" id="1121455.SAMN02745728_01440"/>
<dbReference type="GO" id="GO:0016301">
    <property type="term" value="F:kinase activity"/>
    <property type="evidence" value="ECO:0007669"/>
    <property type="project" value="UniProtKB-KW"/>
</dbReference>
<evidence type="ECO:0000259" key="1">
    <source>
        <dbReference type="Pfam" id="PF01326"/>
    </source>
</evidence>
<dbReference type="Gene3D" id="3.30.1490.20">
    <property type="entry name" value="ATP-grasp fold, A domain"/>
    <property type="match status" value="1"/>
</dbReference>
<reference evidence="2 3" key="1">
    <citation type="submission" date="2016-12" db="EMBL/GenBank/DDBJ databases">
        <authorList>
            <person name="Song W.-J."/>
            <person name="Kurnit D.M."/>
        </authorList>
    </citation>
    <scope>NUCLEOTIDE SEQUENCE [LARGE SCALE GENOMIC DNA]</scope>
    <source>
        <strain evidence="2 3">DSM 11393</strain>
    </source>
</reference>
<dbReference type="RefSeq" id="WP_072697130.1">
    <property type="nucleotide sequence ID" value="NZ_FRDI01000006.1"/>
</dbReference>
<dbReference type="EMBL" id="FRDI01000006">
    <property type="protein sequence ID" value="SHN64592.1"/>
    <property type="molecule type" value="Genomic_DNA"/>
</dbReference>
<dbReference type="Proteomes" id="UP000186469">
    <property type="component" value="Unassembled WGS sequence"/>
</dbReference>
<keyword evidence="3" id="KW-1185">Reference proteome</keyword>
<dbReference type="Pfam" id="PF01326">
    <property type="entry name" value="PPDK_N"/>
    <property type="match status" value="1"/>
</dbReference>
<organism evidence="2 3">
    <name type="scientific">Desulfovibrio litoralis DSM 11393</name>
    <dbReference type="NCBI Taxonomy" id="1121455"/>
    <lineage>
        <taxon>Bacteria</taxon>
        <taxon>Pseudomonadati</taxon>
        <taxon>Thermodesulfobacteriota</taxon>
        <taxon>Desulfovibrionia</taxon>
        <taxon>Desulfovibrionales</taxon>
        <taxon>Desulfovibrionaceae</taxon>
        <taxon>Desulfovibrio</taxon>
    </lineage>
</organism>
<name>A0A1M7T1Q5_9BACT</name>
<dbReference type="AlphaFoldDB" id="A0A1M7T1Q5"/>
<evidence type="ECO:0000313" key="2">
    <source>
        <dbReference type="EMBL" id="SHN64592.1"/>
    </source>
</evidence>
<dbReference type="GO" id="GO:0005524">
    <property type="term" value="F:ATP binding"/>
    <property type="evidence" value="ECO:0007669"/>
    <property type="project" value="InterPro"/>
</dbReference>
<dbReference type="InterPro" id="IPR013815">
    <property type="entry name" value="ATP_grasp_subdomain_1"/>
</dbReference>
<dbReference type="OrthoDB" id="9760711at2"/>
<keyword evidence="2" id="KW-0670">Pyruvate</keyword>
<dbReference type="InterPro" id="IPR002192">
    <property type="entry name" value="PPDK_AMP/ATP-bd"/>
</dbReference>
<accession>A0A1M7T1Q5</accession>
<feature type="domain" description="Pyruvate phosphate dikinase AMP/ATP-binding" evidence="1">
    <location>
        <begin position="159"/>
        <end position="312"/>
    </location>
</feature>
<keyword evidence="2" id="KW-0808">Transferase</keyword>
<evidence type="ECO:0000313" key="3">
    <source>
        <dbReference type="Proteomes" id="UP000186469"/>
    </source>
</evidence>
<dbReference type="InterPro" id="IPR036637">
    <property type="entry name" value="Phosphohistidine_dom_sf"/>
</dbReference>
<keyword evidence="2" id="KW-0418">Kinase</keyword>